<evidence type="ECO:0000313" key="4">
    <source>
        <dbReference type="Proteomes" id="UP000295106"/>
    </source>
</evidence>
<evidence type="ECO:0000256" key="1">
    <source>
        <dbReference type="SAM" id="MobiDB-lite"/>
    </source>
</evidence>
<feature type="signal peptide" evidence="2">
    <location>
        <begin position="1"/>
        <end position="29"/>
    </location>
</feature>
<dbReference type="AlphaFoldDB" id="A0A4R2M1I2"/>
<keyword evidence="2" id="KW-0732">Signal</keyword>
<sequence>MNRNLAPRIAAALLIVCGGTLAVAPGAIAQNKAEGRTLTLGGSGGAGGPVLTRKELRECLDRQDAIAKARTVLDTDRQALDAEREAIKVEQEQIKADRVKIDETKAAAVSLNQRYKDLNARVEAWNAQRKEAEDRSGPSGDRERRRLERERVDMEKTQAALDAEREKIASGNEAAVNSYNDRATALDGRVKDWNQRNDEIFKRSEKLAAERDLWAGECANRRYREDDEILLKKGAK</sequence>
<feature type="chain" id="PRO_5020315077" evidence="2">
    <location>
        <begin position="30"/>
        <end position="236"/>
    </location>
</feature>
<accession>A0A4R2M1I2</accession>
<dbReference type="EMBL" id="SLXD01000014">
    <property type="protein sequence ID" value="TCO99820.1"/>
    <property type="molecule type" value="Genomic_DNA"/>
</dbReference>
<name>A0A4R2M1I2_RUBGE</name>
<proteinExistence type="predicted"/>
<comment type="caution">
    <text evidence="3">The sequence shown here is derived from an EMBL/GenBank/DDBJ whole genome shotgun (WGS) entry which is preliminary data.</text>
</comment>
<evidence type="ECO:0000313" key="3">
    <source>
        <dbReference type="EMBL" id="TCO99820.1"/>
    </source>
</evidence>
<feature type="compositionally biased region" description="Basic and acidic residues" evidence="1">
    <location>
        <begin position="128"/>
        <end position="157"/>
    </location>
</feature>
<dbReference type="GeneID" id="99685420"/>
<gene>
    <name evidence="3" type="ORF">EV684_114117</name>
</gene>
<dbReference type="RefSeq" id="WP_132649128.1">
    <property type="nucleotide sequence ID" value="NZ_CP181386.1"/>
</dbReference>
<organism evidence="3 4">
    <name type="scientific">Rubrivivax gelatinosus</name>
    <name type="common">Rhodocyclus gelatinosus</name>
    <name type="synonym">Rhodopseudomonas gelatinosa</name>
    <dbReference type="NCBI Taxonomy" id="28068"/>
    <lineage>
        <taxon>Bacteria</taxon>
        <taxon>Pseudomonadati</taxon>
        <taxon>Pseudomonadota</taxon>
        <taxon>Betaproteobacteria</taxon>
        <taxon>Burkholderiales</taxon>
        <taxon>Sphaerotilaceae</taxon>
        <taxon>Rubrivivax</taxon>
    </lineage>
</organism>
<feature type="region of interest" description="Disordered" evidence="1">
    <location>
        <begin position="127"/>
        <end position="157"/>
    </location>
</feature>
<protein>
    <submittedName>
        <fullName evidence="3">Uncharacterized protein</fullName>
    </submittedName>
</protein>
<evidence type="ECO:0000256" key="2">
    <source>
        <dbReference type="SAM" id="SignalP"/>
    </source>
</evidence>
<reference evidence="3 4" key="1">
    <citation type="submission" date="2019-03" db="EMBL/GenBank/DDBJ databases">
        <title>Genomic Encyclopedia of Type Strains, Phase IV (KMG-IV): sequencing the most valuable type-strain genomes for metagenomic binning, comparative biology and taxonomic classification.</title>
        <authorList>
            <person name="Goeker M."/>
        </authorList>
    </citation>
    <scope>NUCLEOTIDE SEQUENCE [LARGE SCALE GENOMIC DNA]</scope>
    <source>
        <strain evidence="3 4">DSM 1709</strain>
    </source>
</reference>
<dbReference type="Proteomes" id="UP000295106">
    <property type="component" value="Unassembled WGS sequence"/>
</dbReference>
<dbReference type="OrthoDB" id="9152399at2"/>